<dbReference type="AlphaFoldDB" id="A0A383F0Z2"/>
<gene>
    <name evidence="1" type="ORF">METZ01_LOCUS514912</name>
</gene>
<sequence length="27" mass="2601">SILPDSKAVFGVSAYGPVGGPSTGHVT</sequence>
<evidence type="ECO:0000313" key="1">
    <source>
        <dbReference type="EMBL" id="SVE62058.1"/>
    </source>
</evidence>
<organism evidence="1">
    <name type="scientific">marine metagenome</name>
    <dbReference type="NCBI Taxonomy" id="408172"/>
    <lineage>
        <taxon>unclassified sequences</taxon>
        <taxon>metagenomes</taxon>
        <taxon>ecological metagenomes</taxon>
    </lineage>
</organism>
<dbReference type="EMBL" id="UINC01230082">
    <property type="protein sequence ID" value="SVE62058.1"/>
    <property type="molecule type" value="Genomic_DNA"/>
</dbReference>
<feature type="non-terminal residue" evidence="1">
    <location>
        <position position="1"/>
    </location>
</feature>
<name>A0A383F0Z2_9ZZZZ</name>
<proteinExistence type="predicted"/>
<protein>
    <submittedName>
        <fullName evidence="1">Uncharacterized protein</fullName>
    </submittedName>
</protein>
<accession>A0A383F0Z2</accession>
<reference evidence="1" key="1">
    <citation type="submission" date="2018-05" db="EMBL/GenBank/DDBJ databases">
        <authorList>
            <person name="Lanie J.A."/>
            <person name="Ng W.-L."/>
            <person name="Kazmierczak K.M."/>
            <person name="Andrzejewski T.M."/>
            <person name="Davidsen T.M."/>
            <person name="Wayne K.J."/>
            <person name="Tettelin H."/>
            <person name="Glass J.I."/>
            <person name="Rusch D."/>
            <person name="Podicherti R."/>
            <person name="Tsui H.-C.T."/>
            <person name="Winkler M.E."/>
        </authorList>
    </citation>
    <scope>NUCLEOTIDE SEQUENCE</scope>
</reference>